<dbReference type="InParanoid" id="F0XTQ6"/>
<dbReference type="STRING" id="655863.F0XTQ6"/>
<dbReference type="PANTHER" id="PTHR34883:SF4">
    <property type="entry name" value="CUPREDOXIN"/>
    <property type="match status" value="1"/>
</dbReference>
<dbReference type="Gene3D" id="2.60.40.420">
    <property type="entry name" value="Cupredoxins - blue copper proteins"/>
    <property type="match status" value="1"/>
</dbReference>
<keyword evidence="2" id="KW-0732">Signal</keyword>
<dbReference type="CDD" id="cd00920">
    <property type="entry name" value="Cupredoxin"/>
    <property type="match status" value="1"/>
</dbReference>
<evidence type="ECO:0000256" key="1">
    <source>
        <dbReference type="SAM" id="MobiDB-lite"/>
    </source>
</evidence>
<accession>F0XTQ6</accession>
<dbReference type="InterPro" id="IPR008972">
    <property type="entry name" value="Cupredoxin"/>
</dbReference>
<feature type="signal peptide" evidence="2">
    <location>
        <begin position="1"/>
        <end position="17"/>
    </location>
</feature>
<dbReference type="HOGENOM" id="CLU_053381_0_0_1"/>
<dbReference type="RefSeq" id="XP_014167996.1">
    <property type="nucleotide sequence ID" value="XM_014312521.1"/>
</dbReference>
<dbReference type="SUPFAM" id="SSF49503">
    <property type="entry name" value="Cupredoxins"/>
    <property type="match status" value="1"/>
</dbReference>
<dbReference type="OrthoDB" id="1921208at2759"/>
<gene>
    <name evidence="3" type="ORF">CMQ_4365</name>
</gene>
<evidence type="ECO:0000313" key="4">
    <source>
        <dbReference type="Proteomes" id="UP000007796"/>
    </source>
</evidence>
<dbReference type="EMBL" id="GL630006">
    <property type="protein sequence ID" value="EFW98513.1"/>
    <property type="molecule type" value="Genomic_DNA"/>
</dbReference>
<dbReference type="GeneID" id="25977568"/>
<dbReference type="AlphaFoldDB" id="F0XTQ6"/>
<dbReference type="Proteomes" id="UP000007796">
    <property type="component" value="Unassembled WGS sequence"/>
</dbReference>
<feature type="region of interest" description="Disordered" evidence="1">
    <location>
        <begin position="30"/>
        <end position="57"/>
    </location>
</feature>
<name>F0XTQ6_GROCL</name>
<dbReference type="InterPro" id="IPR052953">
    <property type="entry name" value="Ser-rich/MCO-related"/>
</dbReference>
<evidence type="ECO:0000256" key="2">
    <source>
        <dbReference type="SAM" id="SignalP"/>
    </source>
</evidence>
<dbReference type="PANTHER" id="PTHR34883">
    <property type="entry name" value="SERINE-RICH PROTEIN, PUTATIVE-RELATED-RELATED"/>
    <property type="match status" value="1"/>
</dbReference>
<dbReference type="eggNOG" id="ENOG502S40X">
    <property type="taxonomic scope" value="Eukaryota"/>
</dbReference>
<proteinExistence type="predicted"/>
<keyword evidence="4" id="KW-1185">Reference proteome</keyword>
<organism evidence="4">
    <name type="scientific">Grosmannia clavigera (strain kw1407 / UAMH 11150)</name>
    <name type="common">Blue stain fungus</name>
    <name type="synonym">Graphiocladiella clavigera</name>
    <dbReference type="NCBI Taxonomy" id="655863"/>
    <lineage>
        <taxon>Eukaryota</taxon>
        <taxon>Fungi</taxon>
        <taxon>Dikarya</taxon>
        <taxon>Ascomycota</taxon>
        <taxon>Pezizomycotina</taxon>
        <taxon>Sordariomycetes</taxon>
        <taxon>Sordariomycetidae</taxon>
        <taxon>Ophiostomatales</taxon>
        <taxon>Ophiostomataceae</taxon>
        <taxon>Leptographium</taxon>
    </lineage>
</organism>
<feature type="chain" id="PRO_5003262401" evidence="2">
    <location>
        <begin position="18"/>
        <end position="399"/>
    </location>
</feature>
<evidence type="ECO:0000313" key="3">
    <source>
        <dbReference type="EMBL" id="EFW98513.1"/>
    </source>
</evidence>
<reference evidence="3 4" key="1">
    <citation type="journal article" date="2011" name="Proc. Natl. Acad. Sci. U.S.A.">
        <title>Genome and transcriptome analyses of the mountain pine beetle-fungal symbiont Grosmannia clavigera, a lodgepole pine pathogen.</title>
        <authorList>
            <person name="DiGuistini S."/>
            <person name="Wang Y."/>
            <person name="Liao N.Y."/>
            <person name="Taylor G."/>
            <person name="Tanguay P."/>
            <person name="Feau N."/>
            <person name="Henrissat B."/>
            <person name="Chan S.K."/>
            <person name="Hesse-Orce U."/>
            <person name="Alamouti S.M."/>
            <person name="Tsui C.K.M."/>
            <person name="Docking R.T."/>
            <person name="Levasseur A."/>
            <person name="Haridas S."/>
            <person name="Robertson G."/>
            <person name="Birol I."/>
            <person name="Holt R.A."/>
            <person name="Marra M.A."/>
            <person name="Hamelin R.C."/>
            <person name="Hirst M."/>
            <person name="Jones S.J.M."/>
            <person name="Bohlmann J."/>
            <person name="Breuil C."/>
        </authorList>
    </citation>
    <scope>NUCLEOTIDE SEQUENCE [LARGE SCALE GENOMIC DNA]</scope>
    <source>
        <strain evidence="4">kw1407 / UAMH 11150</strain>
    </source>
</reference>
<feature type="compositionally biased region" description="Low complexity" evidence="1">
    <location>
        <begin position="40"/>
        <end position="57"/>
    </location>
</feature>
<protein>
    <submittedName>
        <fullName evidence="3">Serine-threonine rich protein</fullName>
    </submittedName>
</protein>
<sequence>MKYTAALSLALVPVVLGKAIRNVYPVRSELQKPDSHIQRSKGASSDSSSSKGSSSGALAGAGSEAGLLVEAGLLLGSGKDIIIIWANGGGSATTSTINQVQTVTQTVTAGAAATDSTKTKTKGSAAAATTVASAAMTTHSVTVGGPKGLVYEPDSITANVGDMVVFTFLSQNHTVTQSSFAKPCVSLVGGMDSGFQPNINNSVTPAPQVAMQVMVSTPLWFYCAQVKHCGLGMVFSINPTANKTQAIFQEMAIAQNGTGTGSAITGGSTTSSAAVAGSTSSAVAAGGAAAGGASGAAAAGSAAAGGASGAAAAGSAAAGGAAAPSDAATAAATATIASVATAAGSAATGVVTGVGSTNSDGSCSCVVQCAAGSFPAAQAQGLGGFGGFAGGMPSVAALR</sequence>